<dbReference type="Pfam" id="PF00646">
    <property type="entry name" value="F-box"/>
    <property type="match status" value="1"/>
</dbReference>
<dbReference type="EMBL" id="MU151075">
    <property type="protein sequence ID" value="KAF9452108.1"/>
    <property type="molecule type" value="Genomic_DNA"/>
</dbReference>
<reference evidence="2" key="1">
    <citation type="submission" date="2020-11" db="EMBL/GenBank/DDBJ databases">
        <authorList>
            <consortium name="DOE Joint Genome Institute"/>
            <person name="Ahrendt S."/>
            <person name="Riley R."/>
            <person name="Andreopoulos W."/>
            <person name="Labutti K."/>
            <person name="Pangilinan J."/>
            <person name="Ruiz-Duenas F.J."/>
            <person name="Barrasa J.M."/>
            <person name="Sanchez-Garcia M."/>
            <person name="Camarero S."/>
            <person name="Miyauchi S."/>
            <person name="Serrano A."/>
            <person name="Linde D."/>
            <person name="Babiker R."/>
            <person name="Drula E."/>
            <person name="Ayuso-Fernandez I."/>
            <person name="Pacheco R."/>
            <person name="Padilla G."/>
            <person name="Ferreira P."/>
            <person name="Barriuso J."/>
            <person name="Kellner H."/>
            <person name="Castanera R."/>
            <person name="Alfaro M."/>
            <person name="Ramirez L."/>
            <person name="Pisabarro A.G."/>
            <person name="Kuo A."/>
            <person name="Tritt A."/>
            <person name="Lipzen A."/>
            <person name="He G."/>
            <person name="Yan M."/>
            <person name="Ng V."/>
            <person name="Cullen D."/>
            <person name="Martin F."/>
            <person name="Rosso M.-N."/>
            <person name="Henrissat B."/>
            <person name="Hibbett D."/>
            <person name="Martinez A.T."/>
            <person name="Grigoriev I.V."/>
        </authorList>
    </citation>
    <scope>NUCLEOTIDE SEQUENCE</scope>
    <source>
        <strain evidence="2">MF-IS2</strain>
    </source>
</reference>
<dbReference type="SMART" id="SM00256">
    <property type="entry name" value="FBOX"/>
    <property type="match status" value="1"/>
</dbReference>
<dbReference type="AlphaFoldDB" id="A0A9P6C8F7"/>
<evidence type="ECO:0000259" key="1">
    <source>
        <dbReference type="PROSITE" id="PS50181"/>
    </source>
</evidence>
<evidence type="ECO:0000313" key="3">
    <source>
        <dbReference type="Proteomes" id="UP000807342"/>
    </source>
</evidence>
<comment type="caution">
    <text evidence="2">The sequence shown here is derived from an EMBL/GenBank/DDBJ whole genome shotgun (WGS) entry which is preliminary data.</text>
</comment>
<organism evidence="2 3">
    <name type="scientific">Macrolepiota fuliginosa MF-IS2</name>
    <dbReference type="NCBI Taxonomy" id="1400762"/>
    <lineage>
        <taxon>Eukaryota</taxon>
        <taxon>Fungi</taxon>
        <taxon>Dikarya</taxon>
        <taxon>Basidiomycota</taxon>
        <taxon>Agaricomycotina</taxon>
        <taxon>Agaricomycetes</taxon>
        <taxon>Agaricomycetidae</taxon>
        <taxon>Agaricales</taxon>
        <taxon>Agaricineae</taxon>
        <taxon>Agaricaceae</taxon>
        <taxon>Macrolepiota</taxon>
    </lineage>
</organism>
<dbReference type="InterPro" id="IPR036047">
    <property type="entry name" value="F-box-like_dom_sf"/>
</dbReference>
<gene>
    <name evidence="2" type="ORF">P691DRAFT_661738</name>
</gene>
<evidence type="ECO:0000313" key="2">
    <source>
        <dbReference type="EMBL" id="KAF9452108.1"/>
    </source>
</evidence>
<dbReference type="SUPFAM" id="SSF81383">
    <property type="entry name" value="F-box domain"/>
    <property type="match status" value="1"/>
</dbReference>
<keyword evidence="3" id="KW-1185">Reference proteome</keyword>
<dbReference type="CDD" id="cd09917">
    <property type="entry name" value="F-box_SF"/>
    <property type="match status" value="1"/>
</dbReference>
<feature type="domain" description="F-box" evidence="1">
    <location>
        <begin position="9"/>
        <end position="55"/>
    </location>
</feature>
<protein>
    <recommendedName>
        <fullName evidence="1">F-box domain-containing protein</fullName>
    </recommendedName>
</protein>
<dbReference type="InterPro" id="IPR001810">
    <property type="entry name" value="F-box_dom"/>
</dbReference>
<sequence length="558" mass="64004">MATIAKVAGFAFLDLPPETVTHILLHLPFTSVVTCKGVNRHLQILISESAELQYHIHLGIYRLVDNPHCHLPVSERLSQLLARECRWEKLDFDFDRTINIPIPDLWAGSRLSGSVFSILYDGGVLYEMQIPNEADQETVWNKAHPEQLVETISVYEQDLHVLITAQPRTVLTNEAGPRTIHEIRFHISRLSTGEPHPDSQQVISFETREEFGMLWAVMECAGDNLVLVLRDDEGVHPNDAGAHGPDDQVYVYEWKTGKLKMLSAPFGSYHYPLILTSHIFLLPNTRTGELEYWRIPQNLSEPTSGQPFFILSLPRLCLNKFFGHIFCRAEYNPSIGPCITSKPFYTNPHHAIVIFHVTIQMTDFPLDLTSLTFFVHRSSLVGCLDKFSAFMSSDERPNSVPYDDWGVHVCRWLEPADFPLHVLPSTFGQRYVTSPKWMEPLTLLDFNPLGVKRALTTEKHHDLIYEPQFHAQAIIQTLDSLGDPHHCFEHTVYSSLPYTVRSSHNEYYFDRLFMDEECILGFQVPTHLLAVFTWTNITHAPQRGDWNRMNRVRVLHCG</sequence>
<dbReference type="OrthoDB" id="3256413at2759"/>
<dbReference type="Proteomes" id="UP000807342">
    <property type="component" value="Unassembled WGS sequence"/>
</dbReference>
<proteinExistence type="predicted"/>
<name>A0A9P6C8F7_9AGAR</name>
<accession>A0A9P6C8F7</accession>
<dbReference type="PROSITE" id="PS50181">
    <property type="entry name" value="FBOX"/>
    <property type="match status" value="1"/>
</dbReference>